<feature type="transmembrane region" description="Helical" evidence="1">
    <location>
        <begin position="190"/>
        <end position="211"/>
    </location>
</feature>
<feature type="transmembrane region" description="Helical" evidence="1">
    <location>
        <begin position="165"/>
        <end position="183"/>
    </location>
</feature>
<keyword evidence="1" id="KW-1133">Transmembrane helix</keyword>
<feature type="transmembrane region" description="Helical" evidence="1">
    <location>
        <begin position="67"/>
        <end position="89"/>
    </location>
</feature>
<dbReference type="InterPro" id="IPR011990">
    <property type="entry name" value="TPR-like_helical_dom_sf"/>
</dbReference>
<gene>
    <name evidence="2" type="ORF">IAC79_07580</name>
</gene>
<keyword evidence="1" id="KW-0472">Membrane</keyword>
<reference evidence="2" key="2">
    <citation type="journal article" date="2021" name="PeerJ">
        <title>Extensive microbial diversity within the chicken gut microbiome revealed by metagenomics and culture.</title>
        <authorList>
            <person name="Gilroy R."/>
            <person name="Ravi A."/>
            <person name="Getino M."/>
            <person name="Pursley I."/>
            <person name="Horton D.L."/>
            <person name="Alikhan N.F."/>
            <person name="Baker D."/>
            <person name="Gharbi K."/>
            <person name="Hall N."/>
            <person name="Watson M."/>
            <person name="Adriaenssens E.M."/>
            <person name="Foster-Nyarko E."/>
            <person name="Jarju S."/>
            <person name="Secka A."/>
            <person name="Antonio M."/>
            <person name="Oren A."/>
            <person name="Chaudhuri R.R."/>
            <person name="La Ragione R."/>
            <person name="Hildebrand F."/>
            <person name="Pallen M.J."/>
        </authorList>
    </citation>
    <scope>NUCLEOTIDE SEQUENCE</scope>
    <source>
        <strain evidence="2">35461</strain>
    </source>
</reference>
<evidence type="ECO:0000313" key="2">
    <source>
        <dbReference type="EMBL" id="HIV09956.1"/>
    </source>
</evidence>
<dbReference type="AlphaFoldDB" id="A0A9D1T3E2"/>
<dbReference type="EMBL" id="DVOR01000237">
    <property type="protein sequence ID" value="HIV09956.1"/>
    <property type="molecule type" value="Genomic_DNA"/>
</dbReference>
<dbReference type="Gene3D" id="3.40.50.150">
    <property type="entry name" value="Vaccinia Virus protein VP39"/>
    <property type="match status" value="1"/>
</dbReference>
<reference evidence="2" key="1">
    <citation type="submission" date="2020-10" db="EMBL/GenBank/DDBJ databases">
        <authorList>
            <person name="Gilroy R."/>
        </authorList>
    </citation>
    <scope>NUCLEOTIDE SEQUENCE</scope>
    <source>
        <strain evidence="2">35461</strain>
    </source>
</reference>
<keyword evidence="1" id="KW-0812">Transmembrane</keyword>
<feature type="transmembrane region" description="Helical" evidence="1">
    <location>
        <begin position="142"/>
        <end position="159"/>
    </location>
</feature>
<dbReference type="SUPFAM" id="SSF53335">
    <property type="entry name" value="S-adenosyl-L-methionine-dependent methyltransferases"/>
    <property type="match status" value="1"/>
</dbReference>
<accession>A0A9D1T3E2</accession>
<dbReference type="InterPro" id="IPR029063">
    <property type="entry name" value="SAM-dependent_MTases_sf"/>
</dbReference>
<dbReference type="Proteomes" id="UP000886845">
    <property type="component" value="Unassembled WGS sequence"/>
</dbReference>
<feature type="transmembrane region" description="Helical" evidence="1">
    <location>
        <begin position="36"/>
        <end position="55"/>
    </location>
</feature>
<feature type="transmembrane region" description="Helical" evidence="1">
    <location>
        <begin position="109"/>
        <end position="130"/>
    </location>
</feature>
<comment type="caution">
    <text evidence="2">The sequence shown here is derived from an EMBL/GenBank/DDBJ whole genome shotgun (WGS) entry which is preliminary data.</text>
</comment>
<evidence type="ECO:0000256" key="1">
    <source>
        <dbReference type="SAM" id="Phobius"/>
    </source>
</evidence>
<dbReference type="SUPFAM" id="SSF81901">
    <property type="entry name" value="HCP-like"/>
    <property type="match status" value="1"/>
</dbReference>
<evidence type="ECO:0008006" key="4">
    <source>
        <dbReference type="Google" id="ProtNLM"/>
    </source>
</evidence>
<protein>
    <recommendedName>
        <fullName evidence="4">Tetratricopeptide repeat protein</fullName>
    </recommendedName>
</protein>
<dbReference type="Gene3D" id="1.25.40.10">
    <property type="entry name" value="Tetratricopeptide repeat domain"/>
    <property type="match status" value="1"/>
</dbReference>
<name>A0A9D1T3E2_9BACT</name>
<organism evidence="2 3">
    <name type="scientific">Candidatus Spyradenecus faecavium</name>
    <dbReference type="NCBI Taxonomy" id="2840947"/>
    <lineage>
        <taxon>Bacteria</taxon>
        <taxon>Pseudomonadati</taxon>
        <taxon>Lentisphaerota</taxon>
        <taxon>Lentisphaeria</taxon>
        <taxon>Lentisphaerales</taxon>
        <taxon>Lentisphaeraceae</taxon>
        <taxon>Lentisphaeraceae incertae sedis</taxon>
        <taxon>Candidatus Spyradenecus</taxon>
    </lineage>
</organism>
<evidence type="ECO:0000313" key="3">
    <source>
        <dbReference type="Proteomes" id="UP000886845"/>
    </source>
</evidence>
<proteinExistence type="predicted"/>
<sequence>MRNSILLSALFFHTLAGAFLCFVADRVYGLWTGGFGLWPVVLPALAAGWLVGWAIRRWAERRVGARVLALPALAAALLAAFVFLDHAGLAHGWTFTSLHMGLTYEAWRGFVWGQAALWFAPLAFLLPLLWVRGNAIAPRGRMTVFVGVCVGFILGRIFAGALPFPWVWAGCVAVLLLSAGVWLAAAFERLWVRAALAVVAVLLLCGAGLYAHSCRLEEGKRLEALNPFAAIAARDVGYTGEGAEGFTLLDGRVVRAEGMDTASQVASQLIPSLLKPADNARIAVRPVAGAPALPTYEAGQLKGLYDAIWVELPPAWMPAEQDYFGAAALDACLSHLKDDGLLVYDLDARALGARMLMERVLILRRHFAHVQLWMTGLNAWQLVACRQPIATDLDALNALADRPAVADCLRAVNVTAPLYLLPCCMVADAQTLESALQEGDDAVEAALSWGESTEARKRLFDRQNAARLLAAFAPFYDAEMPWVSVPAVAEKDFRDLFVALRAVRKDAMLDEKKQSEAGRVNPSDPFLQGLADRYVSMAESLSKLANTDRALQFYNFAFALANPDPEDILAAAELAKSTGDLLRAEAYYRLAAGGRSGDFAALSEYAQFLKDRGYPEEAERHATQALRLILDGDPAVQRRLRFFIAACVAGQKDRADEGLALARRVAETAPDRAERDLYVPAYGQLLIDCGRAKEGVAVKRHYKAYGELLSPEEGSTP</sequence>